<protein>
    <submittedName>
        <fullName evidence="1">Uncharacterized protein</fullName>
    </submittedName>
</protein>
<dbReference type="Proteomes" id="UP000309349">
    <property type="component" value="Segment"/>
</dbReference>
<keyword evidence="2" id="KW-1185">Reference proteome</keyword>
<reference evidence="1 2" key="1">
    <citation type="submission" date="2019-02" db="EMBL/GenBank/DDBJ databases">
        <title>Draft Escherichia bacteriophage genome sequences from raw wastewater.</title>
        <authorList>
            <person name="Keely S.P."/>
            <person name="Herrmann M.P."/>
            <person name="Korajkic A."/>
            <person name="Brinkman N.E."/>
            <person name="McMinn B.R."/>
            <person name="Fout G.S."/>
            <person name="Villegas E.N."/>
        </authorList>
    </citation>
    <scope>NUCLEOTIDE SEQUENCE [LARGE SCALE GENOMIC DNA]</scope>
</reference>
<accession>A0A482MQP2</accession>
<proteinExistence type="predicted"/>
<evidence type="ECO:0000313" key="2">
    <source>
        <dbReference type="Proteomes" id="UP000309349"/>
    </source>
</evidence>
<sequence>MFCFVVVVCARFITVLPKIFLKFFLDSLNVVI</sequence>
<organism evidence="1 2">
    <name type="scientific">Escherichia phage vB_EcoM_LMP25</name>
    <dbReference type="NCBI Taxonomy" id="2491663"/>
    <lineage>
        <taxon>Viruses</taxon>
        <taxon>Duplodnaviria</taxon>
        <taxon>Heunggongvirae</taxon>
        <taxon>Uroviricota</taxon>
        <taxon>Caudoviricetes</taxon>
        <taxon>Andersonviridae</taxon>
        <taxon>Ounavirinae</taxon>
        <taxon>Felixounavirus</taxon>
        <taxon>Felixounavirus LMP25</taxon>
    </lineage>
</organism>
<name>A0A482MQP2_9CAUD</name>
<evidence type="ECO:0000313" key="1">
    <source>
        <dbReference type="EMBL" id="QBQ76301.1"/>
    </source>
</evidence>
<dbReference type="EMBL" id="MK482688">
    <property type="protein sequence ID" value="QBQ76301.1"/>
    <property type="molecule type" value="Genomic_DNA"/>
</dbReference>